<evidence type="ECO:0000313" key="3">
    <source>
        <dbReference type="EMBL" id="KAA9321317.1"/>
    </source>
</evidence>
<protein>
    <submittedName>
        <fullName evidence="3">Type II toxin-antitoxin system PemK/MazF family toxin</fullName>
    </submittedName>
</protein>
<dbReference type="Gene3D" id="2.30.30.110">
    <property type="match status" value="1"/>
</dbReference>
<dbReference type="OrthoDB" id="2223833at2"/>
<dbReference type="InterPro" id="IPR003477">
    <property type="entry name" value="PemK-like"/>
</dbReference>
<dbReference type="KEGG" id="lje:BUE77_00185"/>
<gene>
    <name evidence="4" type="ORF">AAC431_08725</name>
    <name evidence="3" type="ORF">F6H94_06740</name>
</gene>
<sequence>MKPMEIYIADVPFDDKDDSKIRPALVVKVSNERVNIFKVTTKFKNKSKKIRRLYYPIKKWKESGLKELSYVDTHRTYNISQKAVFSRKPIGKLDSGDIIGLFEFIQKNKKGKKKCMIKTK</sequence>
<evidence type="ECO:0000256" key="1">
    <source>
        <dbReference type="ARBA" id="ARBA00007521"/>
    </source>
</evidence>
<evidence type="ECO:0000256" key="2">
    <source>
        <dbReference type="ARBA" id="ARBA00022649"/>
    </source>
</evidence>
<evidence type="ECO:0000313" key="6">
    <source>
        <dbReference type="Proteomes" id="UP001385848"/>
    </source>
</evidence>
<name>A0A5N1IBK2_LACJE</name>
<organism evidence="3 5">
    <name type="scientific">Lactobacillus jensenii</name>
    <dbReference type="NCBI Taxonomy" id="109790"/>
    <lineage>
        <taxon>Bacteria</taxon>
        <taxon>Bacillati</taxon>
        <taxon>Bacillota</taxon>
        <taxon>Bacilli</taxon>
        <taxon>Lactobacillales</taxon>
        <taxon>Lactobacillaceae</taxon>
        <taxon>Lactobacillus</taxon>
    </lineage>
</organism>
<comment type="caution">
    <text evidence="3">The sequence shown here is derived from an EMBL/GenBank/DDBJ whole genome shotgun (WGS) entry which is preliminary data.</text>
</comment>
<evidence type="ECO:0000313" key="5">
    <source>
        <dbReference type="Proteomes" id="UP000327236"/>
    </source>
</evidence>
<accession>A0A5N1IBK2</accession>
<dbReference type="AlphaFoldDB" id="A0A5N1IBK2"/>
<dbReference type="GeneID" id="31742113"/>
<dbReference type="GO" id="GO:0003677">
    <property type="term" value="F:DNA binding"/>
    <property type="evidence" value="ECO:0007669"/>
    <property type="project" value="InterPro"/>
</dbReference>
<proteinExistence type="inferred from homology"/>
<dbReference type="RefSeq" id="WP_006588110.1">
    <property type="nucleotide sequence ID" value="NZ_CATOUV010000001.1"/>
</dbReference>
<dbReference type="EMBL" id="JBBVUL010000024">
    <property type="protein sequence ID" value="MEL0565988.1"/>
    <property type="molecule type" value="Genomic_DNA"/>
</dbReference>
<comment type="similarity">
    <text evidence="1">Belongs to the PemK/MazF family.</text>
</comment>
<dbReference type="SUPFAM" id="SSF50118">
    <property type="entry name" value="Cell growth inhibitor/plasmid maintenance toxic component"/>
    <property type="match status" value="1"/>
</dbReference>
<keyword evidence="6" id="KW-1185">Reference proteome</keyword>
<dbReference type="EMBL" id="VYWW01000031">
    <property type="protein sequence ID" value="KAA9321317.1"/>
    <property type="molecule type" value="Genomic_DNA"/>
</dbReference>
<evidence type="ECO:0000313" key="4">
    <source>
        <dbReference type="EMBL" id="MEL0565988.1"/>
    </source>
</evidence>
<reference evidence="4 6" key="2">
    <citation type="submission" date="2024-04" db="EMBL/GenBank/DDBJ databases">
        <title>Three lactobacilli isolated from voided urine samples from females with type 2 diabetes.</title>
        <authorList>
            <person name="Kula A."/>
            <person name="Stegman N."/>
            <person name="Putonti C."/>
        </authorList>
    </citation>
    <scope>NUCLEOTIDE SEQUENCE [LARGE SCALE GENOMIC DNA]</scope>
    <source>
        <strain evidence="4 6">1855</strain>
    </source>
</reference>
<dbReference type="InterPro" id="IPR011067">
    <property type="entry name" value="Plasmid_toxin/cell-grow_inhib"/>
</dbReference>
<keyword evidence="2" id="KW-1277">Toxin-antitoxin system</keyword>
<dbReference type="Pfam" id="PF02452">
    <property type="entry name" value="PemK_toxin"/>
    <property type="match status" value="1"/>
</dbReference>
<dbReference type="Proteomes" id="UP001385848">
    <property type="component" value="Unassembled WGS sequence"/>
</dbReference>
<dbReference type="Proteomes" id="UP000327236">
    <property type="component" value="Unassembled WGS sequence"/>
</dbReference>
<reference evidence="3 5" key="1">
    <citation type="submission" date="2019-09" db="EMBL/GenBank/DDBJ databases">
        <title>Draft genome sequence assemblies of isolates from the urinary tract.</title>
        <authorList>
            <person name="Mores C.R."/>
            <person name="Putonti C."/>
            <person name="Wolfe A.J."/>
        </authorList>
    </citation>
    <scope>NUCLEOTIDE SEQUENCE [LARGE SCALE GENOMIC DNA]</scope>
    <source>
        <strain evidence="3 5">UMB246</strain>
    </source>
</reference>